<comment type="similarity">
    <text evidence="1">Belongs to the DnaB/DnaD family.</text>
</comment>
<dbReference type="EMBL" id="BKBO01000011">
    <property type="protein sequence ID" value="GEQ49088.1"/>
    <property type="molecule type" value="Genomic_DNA"/>
</dbReference>
<keyword evidence="6" id="KW-0347">Helicase</keyword>
<dbReference type="GeneID" id="69985054"/>
<reference evidence="6" key="1">
    <citation type="submission" date="2019-08" db="EMBL/GenBank/DDBJ databases">
        <authorList>
            <person name="Ishikawa M."/>
            <person name="Suzuki T."/>
            <person name="Matsutani M."/>
        </authorList>
    </citation>
    <scope>NUCLEOTIDE SEQUENCE</scope>
    <source>
        <strain evidence="6">7C1</strain>
        <strain evidence="5">8C4</strain>
    </source>
</reference>
<feature type="region of interest" description="Disordered" evidence="2">
    <location>
        <begin position="404"/>
        <end position="445"/>
    </location>
</feature>
<gene>
    <name evidence="6" type="primary">dnaB_1</name>
    <name evidence="5" type="ORF">TK11N_09400</name>
    <name evidence="6" type="ORF">TK2N_09740</name>
</gene>
<name>A0AAN4UAV1_9ENTE</name>
<dbReference type="GO" id="GO:0004386">
    <property type="term" value="F:helicase activity"/>
    <property type="evidence" value="ECO:0007669"/>
    <property type="project" value="UniProtKB-KW"/>
</dbReference>
<dbReference type="InterPro" id="IPR006343">
    <property type="entry name" value="DnaB/C_C"/>
</dbReference>
<dbReference type="RefSeq" id="WP_124005636.1">
    <property type="nucleotide sequence ID" value="NZ_BJYN01000020.1"/>
</dbReference>
<dbReference type="Proteomes" id="UP000886597">
    <property type="component" value="Unassembled WGS sequence"/>
</dbReference>
<evidence type="ECO:0000313" key="7">
    <source>
        <dbReference type="Proteomes" id="UP000886597"/>
    </source>
</evidence>
<evidence type="ECO:0000259" key="3">
    <source>
        <dbReference type="Pfam" id="PF07261"/>
    </source>
</evidence>
<organism evidence="6 7">
    <name type="scientific">Tetragenococcus koreensis</name>
    <dbReference type="NCBI Taxonomy" id="290335"/>
    <lineage>
        <taxon>Bacteria</taxon>
        <taxon>Bacillati</taxon>
        <taxon>Bacillota</taxon>
        <taxon>Bacilli</taxon>
        <taxon>Lactobacillales</taxon>
        <taxon>Enterococcaceae</taxon>
        <taxon>Tetragenococcus</taxon>
    </lineage>
</organism>
<evidence type="ECO:0000256" key="2">
    <source>
        <dbReference type="SAM" id="MobiDB-lite"/>
    </source>
</evidence>
<evidence type="ECO:0000259" key="4">
    <source>
        <dbReference type="Pfam" id="PF25888"/>
    </source>
</evidence>
<dbReference type="Proteomes" id="UP000886607">
    <property type="component" value="Unassembled WGS sequence"/>
</dbReference>
<protein>
    <submittedName>
        <fullName evidence="6">Replicative DNA helicase</fullName>
    </submittedName>
</protein>
<dbReference type="Pfam" id="PF07261">
    <property type="entry name" value="DnaB_2"/>
    <property type="match status" value="1"/>
</dbReference>
<feature type="compositionally biased region" description="Basic and acidic residues" evidence="2">
    <location>
        <begin position="423"/>
        <end position="437"/>
    </location>
</feature>
<reference evidence="6" key="2">
    <citation type="journal article" date="2020" name="Int. Dairy J.">
        <title>Lactic acid bacterial diversity in Brie cheese focusing on salt concentration and pH of isolation medium and characterisation of halophilic and alkaliphilic lactic acid bacterial isolates.</title>
        <authorList>
            <person name="Unno R."/>
            <person name="Matsutani M."/>
            <person name="Suzuki T."/>
            <person name="Kodama K."/>
            <person name="Matsushita H."/>
            <person name="Yamasato K."/>
            <person name="Koizumi Y."/>
            <person name="Ishikawa M."/>
        </authorList>
    </citation>
    <scope>NUCLEOTIDE SEQUENCE</scope>
    <source>
        <strain evidence="6">7C1</strain>
        <strain evidence="5">8C4</strain>
    </source>
</reference>
<keyword evidence="8" id="KW-1185">Reference proteome</keyword>
<proteinExistence type="inferred from homology"/>
<evidence type="ECO:0000256" key="1">
    <source>
        <dbReference type="ARBA" id="ARBA00093462"/>
    </source>
</evidence>
<keyword evidence="6" id="KW-0378">Hydrolase</keyword>
<evidence type="ECO:0000313" key="6">
    <source>
        <dbReference type="EMBL" id="GEQ54130.1"/>
    </source>
</evidence>
<comment type="caution">
    <text evidence="6">The sequence shown here is derived from an EMBL/GenBank/DDBJ whole genome shotgun (WGS) entry which is preliminary data.</text>
</comment>
<dbReference type="KEGG" id="tkr:C7K43_03775"/>
<keyword evidence="6" id="KW-0547">Nucleotide-binding</keyword>
<keyword evidence="6" id="KW-0067">ATP-binding</keyword>
<evidence type="ECO:0000313" key="5">
    <source>
        <dbReference type="EMBL" id="GEQ49088.1"/>
    </source>
</evidence>
<evidence type="ECO:0000313" key="8">
    <source>
        <dbReference type="Proteomes" id="UP000886607"/>
    </source>
</evidence>
<feature type="domain" description="Replicative helicase loading/DNA remodeling protein DnaB N-terminal winged helix" evidence="4">
    <location>
        <begin position="10"/>
        <end position="268"/>
    </location>
</feature>
<sequence>MYSAWDEVQPNHIYQVTKSFPLTEEGNNGLVYLYQPIIGQKALALYYGFLGDKEDQYENEFAHIDMLDALNIGLPDFLQARKQLEGMGLLSVFAKEDPEFGEMFLYRLEEPIHPEAFFRDETYSFLLLNTVGERKFRQMVRRFQPEKPDLSDYQEITSNFREVYGALDERLFSRNAQNLEKVSNEYQVASNNKMQLDERQIDWDFLYELAQRKFIAKENFDETFKQQLTLYANLFGFDEMKLVELMTEAVSLADGMVNRKDLDKTIRQQQQAAAKKEKPQAVYDDQSDEEVRRFNTLRQTGFSENDIQLIKIAQSTAPMDFLQAIKNEKHSYVADQETWLLKTLVERSPLPNSVINVLVHYILVIKKNSSLQANFVNQIATNWSELELNSPEQAIKHVRDLVKEAKNKPTKKSNSSSRKQQPIRKETLPDWVDKPTEEVEDPAVQEEINKKLQDYLKRKEGES</sequence>
<feature type="domain" description="DnaB/C C-terminal" evidence="3">
    <location>
        <begin position="322"/>
        <end position="397"/>
    </location>
</feature>
<dbReference type="InterPro" id="IPR058660">
    <property type="entry name" value="WHD_DnaB"/>
</dbReference>
<dbReference type="Pfam" id="PF25888">
    <property type="entry name" value="WHD_DnaB"/>
    <property type="match status" value="1"/>
</dbReference>
<accession>A0AAN4UAV1</accession>
<dbReference type="AlphaFoldDB" id="A0AAN4UAV1"/>
<dbReference type="EMBL" id="BKBQ01000012">
    <property type="protein sequence ID" value="GEQ54130.1"/>
    <property type="molecule type" value="Genomic_DNA"/>
</dbReference>